<feature type="domain" description="HTH luxR-type" evidence="6">
    <location>
        <begin position="147"/>
        <end position="212"/>
    </location>
</feature>
<evidence type="ECO:0000259" key="7">
    <source>
        <dbReference type="PROSITE" id="PS50110"/>
    </source>
</evidence>
<evidence type="ECO:0000256" key="5">
    <source>
        <dbReference type="PROSITE-ProRule" id="PRU00169"/>
    </source>
</evidence>
<dbReference type="CDD" id="cd17535">
    <property type="entry name" value="REC_NarL-like"/>
    <property type="match status" value="1"/>
</dbReference>
<dbReference type="SUPFAM" id="SSF52172">
    <property type="entry name" value="CheY-like"/>
    <property type="match status" value="1"/>
</dbReference>
<dbReference type="InterPro" id="IPR016032">
    <property type="entry name" value="Sig_transdc_resp-reg_C-effctor"/>
</dbReference>
<dbReference type="Proteomes" id="UP001501736">
    <property type="component" value="Unassembled WGS sequence"/>
</dbReference>
<dbReference type="EMBL" id="BAAAYG010000002">
    <property type="protein sequence ID" value="GAA3279828.1"/>
    <property type="molecule type" value="Genomic_DNA"/>
</dbReference>
<organism evidence="8 9">
    <name type="scientific">Nesterenkonia halobia</name>
    <dbReference type="NCBI Taxonomy" id="37922"/>
    <lineage>
        <taxon>Bacteria</taxon>
        <taxon>Bacillati</taxon>
        <taxon>Actinomycetota</taxon>
        <taxon>Actinomycetes</taxon>
        <taxon>Micrococcales</taxon>
        <taxon>Micrococcaceae</taxon>
        <taxon>Nesterenkonia</taxon>
    </lineage>
</organism>
<dbReference type="Pfam" id="PF00072">
    <property type="entry name" value="Response_reg"/>
    <property type="match status" value="1"/>
</dbReference>
<dbReference type="PRINTS" id="PR00038">
    <property type="entry name" value="HTHLUXR"/>
</dbReference>
<keyword evidence="9" id="KW-1185">Reference proteome</keyword>
<evidence type="ECO:0000313" key="8">
    <source>
        <dbReference type="EMBL" id="GAA3279828.1"/>
    </source>
</evidence>
<proteinExistence type="predicted"/>
<gene>
    <name evidence="8" type="ORF">GCM10020260_03310</name>
</gene>
<dbReference type="PANTHER" id="PTHR43214">
    <property type="entry name" value="TWO-COMPONENT RESPONSE REGULATOR"/>
    <property type="match status" value="1"/>
</dbReference>
<comment type="caution">
    <text evidence="8">The sequence shown here is derived from an EMBL/GenBank/DDBJ whole genome shotgun (WGS) entry which is preliminary data.</text>
</comment>
<keyword evidence="4" id="KW-0804">Transcription</keyword>
<evidence type="ECO:0000256" key="3">
    <source>
        <dbReference type="ARBA" id="ARBA00023125"/>
    </source>
</evidence>
<name>A0ABP6R769_9MICC</name>
<dbReference type="PROSITE" id="PS50110">
    <property type="entry name" value="RESPONSE_REGULATORY"/>
    <property type="match status" value="1"/>
</dbReference>
<dbReference type="InterPro" id="IPR058245">
    <property type="entry name" value="NreC/VraR/RcsB-like_REC"/>
</dbReference>
<dbReference type="CDD" id="cd06170">
    <property type="entry name" value="LuxR_C_like"/>
    <property type="match status" value="1"/>
</dbReference>
<sequence>MSPLSVVVADDSVLMREGVRRLLEDEGHLVLAAVGDADQLRAAVRAHRPQLAVVDVRMPPSHTDEGLRAALDLKAELPDTGVLVLSQYVVRDYATELLSAHTGGIGYLLKDRVTDIDAFLEAISRVAAGGAAIDPHVVQQLLVGPRTSGTLEGLTPRELEVLGEMAQGQSNVTIAERLHLSVSSVEKAVGSIFDKLDLARGDGSSRRVRAVLLYLEGRGAP</sequence>
<dbReference type="InterPro" id="IPR000792">
    <property type="entry name" value="Tscrpt_reg_LuxR_C"/>
</dbReference>
<dbReference type="Gene3D" id="3.40.50.2300">
    <property type="match status" value="1"/>
</dbReference>
<dbReference type="Pfam" id="PF00196">
    <property type="entry name" value="GerE"/>
    <property type="match status" value="1"/>
</dbReference>
<evidence type="ECO:0000259" key="6">
    <source>
        <dbReference type="PROSITE" id="PS50043"/>
    </source>
</evidence>
<dbReference type="InterPro" id="IPR001789">
    <property type="entry name" value="Sig_transdc_resp-reg_receiver"/>
</dbReference>
<dbReference type="PROSITE" id="PS00622">
    <property type="entry name" value="HTH_LUXR_1"/>
    <property type="match status" value="1"/>
</dbReference>
<dbReference type="PROSITE" id="PS50043">
    <property type="entry name" value="HTH_LUXR_2"/>
    <property type="match status" value="1"/>
</dbReference>
<evidence type="ECO:0000256" key="2">
    <source>
        <dbReference type="ARBA" id="ARBA00023015"/>
    </source>
</evidence>
<dbReference type="InterPro" id="IPR011006">
    <property type="entry name" value="CheY-like_superfamily"/>
</dbReference>
<keyword evidence="2" id="KW-0805">Transcription regulation</keyword>
<dbReference type="SMART" id="SM00448">
    <property type="entry name" value="REC"/>
    <property type="match status" value="1"/>
</dbReference>
<dbReference type="SMART" id="SM00421">
    <property type="entry name" value="HTH_LUXR"/>
    <property type="match status" value="1"/>
</dbReference>
<accession>A0ABP6R769</accession>
<feature type="domain" description="Response regulatory" evidence="7">
    <location>
        <begin position="5"/>
        <end position="125"/>
    </location>
</feature>
<feature type="modified residue" description="4-aspartylphosphate" evidence="5">
    <location>
        <position position="55"/>
    </location>
</feature>
<dbReference type="PANTHER" id="PTHR43214:SF24">
    <property type="entry name" value="TRANSCRIPTIONAL REGULATORY PROTEIN NARL-RELATED"/>
    <property type="match status" value="1"/>
</dbReference>
<evidence type="ECO:0000256" key="1">
    <source>
        <dbReference type="ARBA" id="ARBA00022553"/>
    </source>
</evidence>
<dbReference type="InterPro" id="IPR039420">
    <property type="entry name" value="WalR-like"/>
</dbReference>
<keyword evidence="3" id="KW-0238">DNA-binding</keyword>
<keyword evidence="1 5" id="KW-0597">Phosphoprotein</keyword>
<protein>
    <submittedName>
        <fullName evidence="8">Response regulator transcription factor</fullName>
    </submittedName>
</protein>
<dbReference type="RefSeq" id="WP_425574528.1">
    <property type="nucleotide sequence ID" value="NZ_BAAAYG010000002.1"/>
</dbReference>
<dbReference type="SUPFAM" id="SSF46894">
    <property type="entry name" value="C-terminal effector domain of the bipartite response regulators"/>
    <property type="match status" value="1"/>
</dbReference>
<reference evidence="9" key="1">
    <citation type="journal article" date="2019" name="Int. J. Syst. Evol. Microbiol.">
        <title>The Global Catalogue of Microorganisms (GCM) 10K type strain sequencing project: providing services to taxonomists for standard genome sequencing and annotation.</title>
        <authorList>
            <consortium name="The Broad Institute Genomics Platform"/>
            <consortium name="The Broad Institute Genome Sequencing Center for Infectious Disease"/>
            <person name="Wu L."/>
            <person name="Ma J."/>
        </authorList>
    </citation>
    <scope>NUCLEOTIDE SEQUENCE [LARGE SCALE GENOMIC DNA]</scope>
    <source>
        <strain evidence="9">JCM 11483</strain>
    </source>
</reference>
<evidence type="ECO:0000313" key="9">
    <source>
        <dbReference type="Proteomes" id="UP001501736"/>
    </source>
</evidence>
<evidence type="ECO:0000256" key="4">
    <source>
        <dbReference type="ARBA" id="ARBA00023163"/>
    </source>
</evidence>